<dbReference type="EMBL" id="JAVIGA010000011">
    <property type="protein sequence ID" value="MDQ9127185.1"/>
    <property type="molecule type" value="Genomic_DNA"/>
</dbReference>
<evidence type="ECO:0000313" key="1">
    <source>
        <dbReference type="EMBL" id="MDQ9127185.1"/>
    </source>
</evidence>
<sequence length="82" mass="9091">MMLLTLGQQTFSLDHSDALFVAEAILMLRKNPKMALSERHSAQHGVIALNCQGPSIYHRPQVRHVPLSNAADSYKTSDLTDC</sequence>
<reference evidence="1" key="1">
    <citation type="submission" date="2023-08" db="EMBL/GenBank/DDBJ databases">
        <title>The Comparative Genomic Analysis of Yersiniaceae from Polar Regions.</title>
        <authorList>
            <person name="Goncharov A."/>
            <person name="Aslanov B."/>
            <person name="Kolodzhieva V."/>
            <person name="Azarov D."/>
            <person name="Mochov A."/>
            <person name="Lebedeva E."/>
        </authorList>
    </citation>
    <scope>NUCLEOTIDE SEQUENCE</scope>
    <source>
        <strain evidence="1">Vf</strain>
    </source>
</reference>
<gene>
    <name evidence="1" type="ORF">RDT67_12155</name>
</gene>
<accession>A0AAJ1YB51</accession>
<dbReference type="AlphaFoldDB" id="A0AAJ1YB51"/>
<dbReference type="RefSeq" id="WP_309047484.1">
    <property type="nucleotide sequence ID" value="NZ_JAVIGA010000011.1"/>
</dbReference>
<protein>
    <submittedName>
        <fullName evidence="1">Uncharacterized protein</fullName>
    </submittedName>
</protein>
<comment type="caution">
    <text evidence="1">The sequence shown here is derived from an EMBL/GenBank/DDBJ whole genome shotgun (WGS) entry which is preliminary data.</text>
</comment>
<proteinExistence type="predicted"/>
<evidence type="ECO:0000313" key="2">
    <source>
        <dbReference type="Proteomes" id="UP001224622"/>
    </source>
</evidence>
<name>A0AAJ1YB51_SERFO</name>
<organism evidence="1 2">
    <name type="scientific">Serratia fonticola</name>
    <dbReference type="NCBI Taxonomy" id="47917"/>
    <lineage>
        <taxon>Bacteria</taxon>
        <taxon>Pseudomonadati</taxon>
        <taxon>Pseudomonadota</taxon>
        <taxon>Gammaproteobacteria</taxon>
        <taxon>Enterobacterales</taxon>
        <taxon>Yersiniaceae</taxon>
        <taxon>Serratia</taxon>
    </lineage>
</organism>
<dbReference type="Proteomes" id="UP001224622">
    <property type="component" value="Unassembled WGS sequence"/>
</dbReference>